<evidence type="ECO:0000313" key="3">
    <source>
        <dbReference type="Proteomes" id="UP000288805"/>
    </source>
</evidence>
<organism evidence="2 3">
    <name type="scientific">Vitis vinifera</name>
    <name type="common">Grape</name>
    <dbReference type="NCBI Taxonomy" id="29760"/>
    <lineage>
        <taxon>Eukaryota</taxon>
        <taxon>Viridiplantae</taxon>
        <taxon>Streptophyta</taxon>
        <taxon>Embryophyta</taxon>
        <taxon>Tracheophyta</taxon>
        <taxon>Spermatophyta</taxon>
        <taxon>Magnoliopsida</taxon>
        <taxon>eudicotyledons</taxon>
        <taxon>Gunneridae</taxon>
        <taxon>Pentapetalae</taxon>
        <taxon>rosids</taxon>
        <taxon>Vitales</taxon>
        <taxon>Vitaceae</taxon>
        <taxon>Viteae</taxon>
        <taxon>Vitis</taxon>
    </lineage>
</organism>
<evidence type="ECO:0000256" key="1">
    <source>
        <dbReference type="SAM" id="MobiDB-lite"/>
    </source>
</evidence>
<feature type="region of interest" description="Disordered" evidence="1">
    <location>
        <begin position="127"/>
        <end position="146"/>
    </location>
</feature>
<proteinExistence type="predicted"/>
<protein>
    <submittedName>
        <fullName evidence="2">Uncharacterized protein</fullName>
    </submittedName>
</protein>
<feature type="compositionally biased region" description="Pro residues" evidence="1">
    <location>
        <begin position="134"/>
        <end position="146"/>
    </location>
</feature>
<accession>A0A438I0X6</accession>
<evidence type="ECO:0000313" key="2">
    <source>
        <dbReference type="EMBL" id="RVW90384.1"/>
    </source>
</evidence>
<dbReference type="Proteomes" id="UP000288805">
    <property type="component" value="Unassembled WGS sequence"/>
</dbReference>
<dbReference type="AlphaFoldDB" id="A0A438I0X6"/>
<dbReference type="EMBL" id="QGNW01000155">
    <property type="protein sequence ID" value="RVW90384.1"/>
    <property type="molecule type" value="Genomic_DNA"/>
</dbReference>
<comment type="caution">
    <text evidence="2">The sequence shown here is derived from an EMBL/GenBank/DDBJ whole genome shotgun (WGS) entry which is preliminary data.</text>
</comment>
<reference evidence="2 3" key="1">
    <citation type="journal article" date="2018" name="PLoS Genet.">
        <title>Population sequencing reveals clonal diversity and ancestral inbreeding in the grapevine cultivar Chardonnay.</title>
        <authorList>
            <person name="Roach M.J."/>
            <person name="Johnson D.L."/>
            <person name="Bohlmann J."/>
            <person name="van Vuuren H.J."/>
            <person name="Jones S.J."/>
            <person name="Pretorius I.S."/>
            <person name="Schmidt S.A."/>
            <person name="Borneman A.R."/>
        </authorList>
    </citation>
    <scope>NUCLEOTIDE SEQUENCE [LARGE SCALE GENOMIC DNA]</scope>
    <source>
        <strain evidence="3">cv. Chardonnay</strain>
        <tissue evidence="2">Leaf</tissue>
    </source>
</reference>
<sequence length="182" mass="20120">MGESSPLGNPLGKRGNACMEVMTTLYGSTPSPLRCAEAFVPPEDFIPTCGCIFGPSELPWSQLGSVILSVVFFWCDQIWGDYVTNLDLPSWIKVRGRLTRVSDQLEQGLYHRDMDSQMAQQVPFQESAQFDTTVPPPPPPSQLAPQPIPFTLHSQTEVALPPVKLPIPTTSEDPYARMDTLE</sequence>
<name>A0A438I0X6_VITVI</name>
<gene>
    <name evidence="2" type="ORF">CK203_045709</name>
</gene>